<keyword evidence="4" id="KW-1185">Reference proteome</keyword>
<sequence length="278" mass="29674">MPVITMRNGPLEHVVIDGDPDLSPLVFLHGGLGCLAAWGRFPARLAAATGRRALVYSRHGHGGSGPDPLPRTVRYMHEHAHEVLPELLDALGMRRPVLVGHSDGASMALLHASAHPVRAVVGMGPHLYFEEENRRGIENARASYAAGPLARKLAMVHDDPRGVFDRWSGVWLSPAFRDWSIEGELDVTAPVLAIQGDADEYGTLAQVDAVERAVDGPFVRLVPEGCDHYPHLVRPGLVVDAVRGFLAEPATSAAPSAHAAHAAHAAHTDRIPSAGAGR</sequence>
<dbReference type="SUPFAM" id="SSF53474">
    <property type="entry name" value="alpha/beta-Hydrolases"/>
    <property type="match status" value="1"/>
</dbReference>
<comment type="caution">
    <text evidence="3">The sequence shown here is derived from an EMBL/GenBank/DDBJ whole genome shotgun (WGS) entry which is preliminary data.</text>
</comment>
<keyword evidence="3" id="KW-0378">Hydrolase</keyword>
<dbReference type="PANTHER" id="PTHR43194:SF2">
    <property type="entry name" value="PEROXISOMAL MEMBRANE PROTEIN LPX1"/>
    <property type="match status" value="1"/>
</dbReference>
<feature type="domain" description="AB hydrolase-1" evidence="2">
    <location>
        <begin position="24"/>
        <end position="130"/>
    </location>
</feature>
<evidence type="ECO:0000256" key="1">
    <source>
        <dbReference type="SAM" id="MobiDB-lite"/>
    </source>
</evidence>
<feature type="region of interest" description="Disordered" evidence="1">
    <location>
        <begin position="257"/>
        <end position="278"/>
    </location>
</feature>
<dbReference type="InterPro" id="IPR000073">
    <property type="entry name" value="AB_hydrolase_1"/>
</dbReference>
<dbReference type="AlphaFoldDB" id="A0A6N9UCQ3"/>
<dbReference type="Pfam" id="PF00561">
    <property type="entry name" value="Abhydrolase_1"/>
    <property type="match status" value="1"/>
</dbReference>
<proteinExistence type="predicted"/>
<dbReference type="PANTHER" id="PTHR43194">
    <property type="entry name" value="HYDROLASE ALPHA/BETA FOLD FAMILY"/>
    <property type="match status" value="1"/>
</dbReference>
<accession>A0A6N9UCQ3</accession>
<dbReference type="GO" id="GO:0016787">
    <property type="term" value="F:hydrolase activity"/>
    <property type="evidence" value="ECO:0007669"/>
    <property type="project" value="UniProtKB-KW"/>
</dbReference>
<dbReference type="RefSeq" id="WP_164138502.1">
    <property type="nucleotide sequence ID" value="NZ_JAAGMB010000054.1"/>
</dbReference>
<dbReference type="Gene3D" id="3.40.50.1820">
    <property type="entry name" value="alpha/beta hydrolase"/>
    <property type="match status" value="1"/>
</dbReference>
<protein>
    <submittedName>
        <fullName evidence="3">Alpha/beta hydrolase</fullName>
    </submittedName>
</protein>
<dbReference type="EMBL" id="JAAGMB010000054">
    <property type="protein sequence ID" value="NEB15395.1"/>
    <property type="molecule type" value="Genomic_DNA"/>
</dbReference>
<organism evidence="3 4">
    <name type="scientific">Streptomyces coelicoflavus</name>
    <dbReference type="NCBI Taxonomy" id="285562"/>
    <lineage>
        <taxon>Bacteria</taxon>
        <taxon>Bacillati</taxon>
        <taxon>Actinomycetota</taxon>
        <taxon>Actinomycetes</taxon>
        <taxon>Kitasatosporales</taxon>
        <taxon>Streptomycetaceae</taxon>
        <taxon>Streptomyces</taxon>
    </lineage>
</organism>
<name>A0A6N9UCQ3_9ACTN</name>
<dbReference type="PROSITE" id="PS51257">
    <property type="entry name" value="PROKAR_LIPOPROTEIN"/>
    <property type="match status" value="1"/>
</dbReference>
<reference evidence="3 4" key="1">
    <citation type="submission" date="2020-01" db="EMBL/GenBank/DDBJ databases">
        <title>Insect and environment-associated Actinomycetes.</title>
        <authorList>
            <person name="Currrie C."/>
            <person name="Chevrette M."/>
            <person name="Carlson C."/>
            <person name="Stubbendieck R."/>
            <person name="Wendt-Pienkowski E."/>
        </authorList>
    </citation>
    <scope>NUCLEOTIDE SEQUENCE [LARGE SCALE GENOMIC DNA]</scope>
    <source>
        <strain evidence="3 4">SID14172</strain>
    </source>
</reference>
<evidence type="ECO:0000313" key="3">
    <source>
        <dbReference type="EMBL" id="NEB15395.1"/>
    </source>
</evidence>
<gene>
    <name evidence="3" type="ORF">G3I46_02505</name>
</gene>
<evidence type="ECO:0000313" key="4">
    <source>
        <dbReference type="Proteomes" id="UP000469545"/>
    </source>
</evidence>
<dbReference type="InterPro" id="IPR029058">
    <property type="entry name" value="AB_hydrolase_fold"/>
</dbReference>
<dbReference type="Proteomes" id="UP000469545">
    <property type="component" value="Unassembled WGS sequence"/>
</dbReference>
<evidence type="ECO:0000259" key="2">
    <source>
        <dbReference type="Pfam" id="PF00561"/>
    </source>
</evidence>
<dbReference type="InterPro" id="IPR050228">
    <property type="entry name" value="Carboxylesterase_BioH"/>
</dbReference>